<sequence>MKRGLVCRPTKFEFVKFLFLPILVYLFAVVSPIFVGIYFSFTNWAGGKKIKLIGFENYATLVKDRDFWNAFLNNLQIIAICLVGQMLLGLIIAILLNSSYLRLRNVYRFVIFFPVILSGVVVGYLWLIVYNGQFGLLNAFLELIGRSDWIRMWLDDPKIVVNSISMTYVWQFVGLNVVIFLASLQNISPDILEAAELDGASGMKKVRYITMPLMMNTVKVAALLTISGNMKIFDQIWMMTRGGPGTASTVLAIHAYKMSFMGMKLGYGATISIGIMLLSLVLVLVFNVLLRSEKYE</sequence>
<evidence type="ECO:0000256" key="3">
    <source>
        <dbReference type="ARBA" id="ARBA00022475"/>
    </source>
</evidence>
<dbReference type="Pfam" id="PF00528">
    <property type="entry name" value="BPD_transp_1"/>
    <property type="match status" value="1"/>
</dbReference>
<feature type="domain" description="ABC transmembrane type-1" evidence="8">
    <location>
        <begin position="71"/>
        <end position="286"/>
    </location>
</feature>
<keyword evidence="5 7" id="KW-1133">Transmembrane helix</keyword>
<evidence type="ECO:0000313" key="10">
    <source>
        <dbReference type="Proteomes" id="UP000651482"/>
    </source>
</evidence>
<dbReference type="InterPro" id="IPR051393">
    <property type="entry name" value="ABC_transporter_permease"/>
</dbReference>
<feature type="transmembrane region" description="Helical" evidence="7">
    <location>
        <begin position="168"/>
        <end position="187"/>
    </location>
</feature>
<dbReference type="Gene3D" id="1.10.3720.10">
    <property type="entry name" value="MetI-like"/>
    <property type="match status" value="1"/>
</dbReference>
<keyword evidence="10" id="KW-1185">Reference proteome</keyword>
<evidence type="ECO:0000256" key="5">
    <source>
        <dbReference type="ARBA" id="ARBA00022989"/>
    </source>
</evidence>
<feature type="transmembrane region" description="Helical" evidence="7">
    <location>
        <begin position="75"/>
        <end position="97"/>
    </location>
</feature>
<evidence type="ECO:0000259" key="8">
    <source>
        <dbReference type="PROSITE" id="PS50928"/>
    </source>
</evidence>
<dbReference type="GO" id="GO:0055085">
    <property type="term" value="P:transmembrane transport"/>
    <property type="evidence" value="ECO:0007669"/>
    <property type="project" value="InterPro"/>
</dbReference>
<dbReference type="PANTHER" id="PTHR30193:SF37">
    <property type="entry name" value="INNER MEMBRANE ABC TRANSPORTER PERMEASE PROTEIN YCJO"/>
    <property type="match status" value="1"/>
</dbReference>
<dbReference type="CDD" id="cd06261">
    <property type="entry name" value="TM_PBP2"/>
    <property type="match status" value="1"/>
</dbReference>
<evidence type="ECO:0000256" key="1">
    <source>
        <dbReference type="ARBA" id="ARBA00004651"/>
    </source>
</evidence>
<reference evidence="9" key="1">
    <citation type="submission" date="2020-08" db="EMBL/GenBank/DDBJ databases">
        <title>Genome public.</title>
        <authorList>
            <person name="Liu C."/>
            <person name="Sun Q."/>
        </authorList>
    </citation>
    <scope>NUCLEOTIDE SEQUENCE</scope>
    <source>
        <strain evidence="9">NSJ-40</strain>
    </source>
</reference>
<proteinExistence type="inferred from homology"/>
<comment type="similarity">
    <text evidence="7">Belongs to the binding-protein-dependent transport system permease family.</text>
</comment>
<evidence type="ECO:0000256" key="2">
    <source>
        <dbReference type="ARBA" id="ARBA00022448"/>
    </source>
</evidence>
<dbReference type="SUPFAM" id="SSF161098">
    <property type="entry name" value="MetI-like"/>
    <property type="match status" value="1"/>
</dbReference>
<evidence type="ECO:0000256" key="7">
    <source>
        <dbReference type="RuleBase" id="RU363032"/>
    </source>
</evidence>
<evidence type="ECO:0000256" key="4">
    <source>
        <dbReference type="ARBA" id="ARBA00022692"/>
    </source>
</evidence>
<dbReference type="RefSeq" id="WP_249317689.1">
    <property type="nucleotide sequence ID" value="NZ_JACRSN010000001.1"/>
</dbReference>
<comment type="subcellular location">
    <subcellularLocation>
        <location evidence="1 7">Cell membrane</location>
        <topology evidence="1 7">Multi-pass membrane protein</topology>
    </subcellularLocation>
</comment>
<feature type="transmembrane region" description="Helical" evidence="7">
    <location>
        <begin position="109"/>
        <end position="129"/>
    </location>
</feature>
<dbReference type="GO" id="GO:0005886">
    <property type="term" value="C:plasma membrane"/>
    <property type="evidence" value="ECO:0007669"/>
    <property type="project" value="UniProtKB-SubCell"/>
</dbReference>
<dbReference type="PANTHER" id="PTHR30193">
    <property type="entry name" value="ABC TRANSPORTER PERMEASE PROTEIN"/>
    <property type="match status" value="1"/>
</dbReference>
<dbReference type="InterPro" id="IPR035906">
    <property type="entry name" value="MetI-like_sf"/>
</dbReference>
<organism evidence="9 10">
    <name type="scientific">Yeguia hominis</name>
    <dbReference type="NCBI Taxonomy" id="2763662"/>
    <lineage>
        <taxon>Bacteria</taxon>
        <taxon>Bacillati</taxon>
        <taxon>Bacillota</taxon>
        <taxon>Clostridia</taxon>
        <taxon>Eubacteriales</taxon>
        <taxon>Yeguiaceae</taxon>
        <taxon>Yeguia</taxon>
    </lineage>
</organism>
<feature type="transmembrane region" description="Helical" evidence="7">
    <location>
        <begin position="265"/>
        <end position="290"/>
    </location>
</feature>
<dbReference type="AlphaFoldDB" id="A0A926D6X0"/>
<keyword evidence="6 7" id="KW-0472">Membrane</keyword>
<name>A0A926D6X0_9FIRM</name>
<dbReference type="EMBL" id="JACRSN010000001">
    <property type="protein sequence ID" value="MBC8532494.1"/>
    <property type="molecule type" value="Genomic_DNA"/>
</dbReference>
<keyword evidence="4 7" id="KW-0812">Transmembrane</keyword>
<protein>
    <submittedName>
        <fullName evidence="9">Sugar ABC transporter permease</fullName>
    </submittedName>
</protein>
<evidence type="ECO:0000313" key="9">
    <source>
        <dbReference type="EMBL" id="MBC8532494.1"/>
    </source>
</evidence>
<dbReference type="Proteomes" id="UP000651482">
    <property type="component" value="Unassembled WGS sequence"/>
</dbReference>
<feature type="transmembrane region" description="Helical" evidence="7">
    <location>
        <begin position="18"/>
        <end position="41"/>
    </location>
</feature>
<dbReference type="PROSITE" id="PS50928">
    <property type="entry name" value="ABC_TM1"/>
    <property type="match status" value="1"/>
</dbReference>
<dbReference type="InterPro" id="IPR000515">
    <property type="entry name" value="MetI-like"/>
</dbReference>
<feature type="transmembrane region" description="Helical" evidence="7">
    <location>
        <begin position="208"/>
        <end position="228"/>
    </location>
</feature>
<evidence type="ECO:0000256" key="6">
    <source>
        <dbReference type="ARBA" id="ARBA00023136"/>
    </source>
</evidence>
<comment type="caution">
    <text evidence="9">The sequence shown here is derived from an EMBL/GenBank/DDBJ whole genome shotgun (WGS) entry which is preliminary data.</text>
</comment>
<accession>A0A926D6X0</accession>
<keyword evidence="3" id="KW-1003">Cell membrane</keyword>
<keyword evidence="2 7" id="KW-0813">Transport</keyword>
<gene>
    <name evidence="9" type="ORF">IAG03_00465</name>
</gene>